<name>A0A1C6RHC6_9ACTN</name>
<dbReference type="RefSeq" id="WP_091454877.1">
    <property type="nucleotide sequence ID" value="NZ_FMHU01000001.1"/>
</dbReference>
<sequence length="293" mass="31914">MGSPLVSEPGFAEPIGDLHTPAAQPDATEGLESALAVTERTLEEALRGANATVRELKRARAAAHTGQIRDLRKALAGARTTADKLAADTRAIGDAFTFDERAYLSSGGYVKELLAEAEARGLAIVEGDDDRLLCYPSLLRVLPGDAAIEIDKARDRRLRPSVLVSALARAQERGTRFKAEQFLDSLRSAYELRVAADGKRADAVIRLADIWTVLTMMPGQRTQYSRQEFARDLYLLDQSGVLRTERSPRALRWAASTGTKGSGVLTTVARNGQEQRYWGVSFTGEDTEPGPQE</sequence>
<feature type="coiled-coil region" evidence="1">
    <location>
        <begin position="39"/>
        <end position="88"/>
    </location>
</feature>
<protein>
    <submittedName>
        <fullName evidence="3">Uncharacterized protein</fullName>
    </submittedName>
</protein>
<dbReference type="AlphaFoldDB" id="A0A1C6RHC6"/>
<organism evidence="3 4">
    <name type="scientific">Micromonospora inyonensis</name>
    <dbReference type="NCBI Taxonomy" id="47866"/>
    <lineage>
        <taxon>Bacteria</taxon>
        <taxon>Bacillati</taxon>
        <taxon>Actinomycetota</taxon>
        <taxon>Actinomycetes</taxon>
        <taxon>Micromonosporales</taxon>
        <taxon>Micromonosporaceae</taxon>
        <taxon>Micromonospora</taxon>
    </lineage>
</organism>
<dbReference type="EMBL" id="FMHU01000001">
    <property type="protein sequence ID" value="SCL16578.1"/>
    <property type="molecule type" value="Genomic_DNA"/>
</dbReference>
<feature type="region of interest" description="Disordered" evidence="2">
    <location>
        <begin position="1"/>
        <end position="27"/>
    </location>
</feature>
<evidence type="ECO:0000313" key="3">
    <source>
        <dbReference type="EMBL" id="SCL16578.1"/>
    </source>
</evidence>
<proteinExistence type="predicted"/>
<keyword evidence="1" id="KW-0175">Coiled coil</keyword>
<reference evidence="4" key="1">
    <citation type="submission" date="2016-06" db="EMBL/GenBank/DDBJ databases">
        <authorList>
            <person name="Varghese N."/>
        </authorList>
    </citation>
    <scope>NUCLEOTIDE SEQUENCE [LARGE SCALE GENOMIC DNA]</scope>
    <source>
        <strain evidence="4">DSM 46123</strain>
    </source>
</reference>
<dbReference type="STRING" id="47866.GA0074694_1673"/>
<dbReference type="Proteomes" id="UP000198906">
    <property type="component" value="Unassembled WGS sequence"/>
</dbReference>
<evidence type="ECO:0000256" key="2">
    <source>
        <dbReference type="SAM" id="MobiDB-lite"/>
    </source>
</evidence>
<evidence type="ECO:0000313" key="4">
    <source>
        <dbReference type="Proteomes" id="UP000198906"/>
    </source>
</evidence>
<keyword evidence="4" id="KW-1185">Reference proteome</keyword>
<evidence type="ECO:0000256" key="1">
    <source>
        <dbReference type="SAM" id="Coils"/>
    </source>
</evidence>
<accession>A0A1C6RHC6</accession>
<gene>
    <name evidence="3" type="ORF">GA0074694_1673</name>
</gene>